<organism evidence="1 2">
    <name type="scientific">Gigaspora margarita</name>
    <dbReference type="NCBI Taxonomy" id="4874"/>
    <lineage>
        <taxon>Eukaryota</taxon>
        <taxon>Fungi</taxon>
        <taxon>Fungi incertae sedis</taxon>
        <taxon>Mucoromycota</taxon>
        <taxon>Glomeromycotina</taxon>
        <taxon>Glomeromycetes</taxon>
        <taxon>Diversisporales</taxon>
        <taxon>Gigasporaceae</taxon>
        <taxon>Gigaspora</taxon>
    </lineage>
</organism>
<accession>A0A8H4B2W5</accession>
<evidence type="ECO:0000313" key="2">
    <source>
        <dbReference type="Proteomes" id="UP000439903"/>
    </source>
</evidence>
<dbReference type="AlphaFoldDB" id="A0A8H4B2W5"/>
<name>A0A8H4B2W5_GIGMA</name>
<protein>
    <recommendedName>
        <fullName evidence="3">F-box domain-containing protein</fullName>
    </recommendedName>
</protein>
<keyword evidence="2" id="KW-1185">Reference proteome</keyword>
<dbReference type="EMBL" id="WTPW01000040">
    <property type="protein sequence ID" value="KAF0555468.1"/>
    <property type="molecule type" value="Genomic_DNA"/>
</dbReference>
<evidence type="ECO:0000313" key="1">
    <source>
        <dbReference type="EMBL" id="KAF0555468.1"/>
    </source>
</evidence>
<sequence>MAIKIFTDMPELLENILYNLSNEIYSLHSGGTLNNLSLNFSDYEINSEILNSLERSEQFFFSQLQNLSLYITSQFRIDNVTTLLRILAKNTTKIRALHLDGFYFGYESQLIHTLIYIIKSQEQLRKFHLFGDRRTFTKPYGTISALEYQKQSLQEIIINKCYDYCAEFDVLTNCENLEVLRIINCDLKILKTTSLYKIKPLKTLEIIDYAIDASCIVEILENSGSLLQRLKLESENRDIYEDLLLLKTLKSFCPNITYLNFLFIEFSPQLIELIGNLKQLQFLTLLCTCNYIPEKELKTRVIQLAEILPLTLQYLDLLIDSLEPHIDIFLNNCNAPLKNLLINHLDIEKNTKALIEFCKRNETLNYVGSRNFSYLDRNIKKEVERYVSLVPFEDIVIDC</sequence>
<evidence type="ECO:0008006" key="3">
    <source>
        <dbReference type="Google" id="ProtNLM"/>
    </source>
</evidence>
<dbReference type="Proteomes" id="UP000439903">
    <property type="component" value="Unassembled WGS sequence"/>
</dbReference>
<gene>
    <name evidence="1" type="ORF">F8M41_017191</name>
</gene>
<dbReference type="SUPFAM" id="SSF52047">
    <property type="entry name" value="RNI-like"/>
    <property type="match status" value="1"/>
</dbReference>
<reference evidence="1 2" key="1">
    <citation type="journal article" date="2019" name="Environ. Microbiol.">
        <title>At the nexus of three kingdoms: the genome of the mycorrhizal fungus Gigaspora margarita provides insights into plant, endobacterial and fungal interactions.</title>
        <authorList>
            <person name="Venice F."/>
            <person name="Ghignone S."/>
            <person name="Salvioli di Fossalunga A."/>
            <person name="Amselem J."/>
            <person name="Novero M."/>
            <person name="Xianan X."/>
            <person name="Sedzielewska Toro K."/>
            <person name="Morin E."/>
            <person name="Lipzen A."/>
            <person name="Grigoriev I.V."/>
            <person name="Henrissat B."/>
            <person name="Martin F.M."/>
            <person name="Bonfante P."/>
        </authorList>
    </citation>
    <scope>NUCLEOTIDE SEQUENCE [LARGE SCALE GENOMIC DNA]</scope>
    <source>
        <strain evidence="1 2">BEG34</strain>
    </source>
</reference>
<comment type="caution">
    <text evidence="1">The sequence shown here is derived from an EMBL/GenBank/DDBJ whole genome shotgun (WGS) entry which is preliminary data.</text>
</comment>
<proteinExistence type="predicted"/>